<sequence>MSDLREILRKQRAAKRMTQDQAGAAINVSGSLIAAFECGRLVPQPDTAERLDAFFGTGDEIQRTAEVAREDAQAPWLRPWTDNERRAVLLRTFEPNLIPGLLQTEAYSRAVLRGTRLPDEVVERTTQVRKDRQAATVDRADPPMLTAVVGEAALHCGPPDVLKEQLDHLVDVGHRPRVQIRVVPRSAGLHGGLSGAFVLATLPGGVRAGYLDDQLRGRVVTDVDDLHGLELAWDIVSGLALPVDQSRDLIVKAVEEHD</sequence>
<keyword evidence="3" id="KW-1185">Reference proteome</keyword>
<organism evidence="2 3">
    <name type="scientific">Plantactinospora veratri</name>
    <dbReference type="NCBI Taxonomy" id="1436122"/>
    <lineage>
        <taxon>Bacteria</taxon>
        <taxon>Bacillati</taxon>
        <taxon>Actinomycetota</taxon>
        <taxon>Actinomycetes</taxon>
        <taxon>Micromonosporales</taxon>
        <taxon>Micromonosporaceae</taxon>
        <taxon>Plantactinospora</taxon>
    </lineage>
</organism>
<reference evidence="2 3" key="1">
    <citation type="submission" date="2024-01" db="EMBL/GenBank/DDBJ databases">
        <title>Genome insights into Plantactinospora veratri sp. nov.</title>
        <authorList>
            <person name="Wang L."/>
        </authorList>
    </citation>
    <scope>NUCLEOTIDE SEQUENCE [LARGE SCALE GENOMIC DNA]</scope>
    <source>
        <strain evidence="2 3">NEAU-FHS4</strain>
    </source>
</reference>
<accession>A0ABU7SC60</accession>
<protein>
    <submittedName>
        <fullName evidence="2">Helix-turn-helix transcriptional regulator</fullName>
    </submittedName>
</protein>
<gene>
    <name evidence="2" type="ORF">V1634_11930</name>
</gene>
<evidence type="ECO:0000313" key="3">
    <source>
        <dbReference type="Proteomes" id="UP001339911"/>
    </source>
</evidence>
<dbReference type="Pfam" id="PF19054">
    <property type="entry name" value="DUF5753"/>
    <property type="match status" value="1"/>
</dbReference>
<proteinExistence type="predicted"/>
<dbReference type="Pfam" id="PF13560">
    <property type="entry name" value="HTH_31"/>
    <property type="match status" value="1"/>
</dbReference>
<dbReference type="InterPro" id="IPR001387">
    <property type="entry name" value="Cro/C1-type_HTH"/>
</dbReference>
<dbReference type="InterPro" id="IPR043917">
    <property type="entry name" value="DUF5753"/>
</dbReference>
<dbReference type="SUPFAM" id="SSF47413">
    <property type="entry name" value="lambda repressor-like DNA-binding domains"/>
    <property type="match status" value="1"/>
</dbReference>
<dbReference type="SMART" id="SM00530">
    <property type="entry name" value="HTH_XRE"/>
    <property type="match status" value="1"/>
</dbReference>
<dbReference type="EMBL" id="JAZGQL010000007">
    <property type="protein sequence ID" value="MEE6307531.1"/>
    <property type="molecule type" value="Genomic_DNA"/>
</dbReference>
<dbReference type="Gene3D" id="1.10.260.40">
    <property type="entry name" value="lambda repressor-like DNA-binding domains"/>
    <property type="match status" value="1"/>
</dbReference>
<dbReference type="PROSITE" id="PS50943">
    <property type="entry name" value="HTH_CROC1"/>
    <property type="match status" value="1"/>
</dbReference>
<dbReference type="InterPro" id="IPR010982">
    <property type="entry name" value="Lambda_DNA-bd_dom_sf"/>
</dbReference>
<feature type="domain" description="HTH cro/C1-type" evidence="1">
    <location>
        <begin position="8"/>
        <end position="61"/>
    </location>
</feature>
<dbReference type="CDD" id="cd00093">
    <property type="entry name" value="HTH_XRE"/>
    <property type="match status" value="1"/>
</dbReference>
<dbReference type="RefSeq" id="WP_331207818.1">
    <property type="nucleotide sequence ID" value="NZ_JAZGQL010000007.1"/>
</dbReference>
<evidence type="ECO:0000259" key="1">
    <source>
        <dbReference type="PROSITE" id="PS50943"/>
    </source>
</evidence>
<dbReference type="Proteomes" id="UP001339911">
    <property type="component" value="Unassembled WGS sequence"/>
</dbReference>
<evidence type="ECO:0000313" key="2">
    <source>
        <dbReference type="EMBL" id="MEE6307531.1"/>
    </source>
</evidence>
<comment type="caution">
    <text evidence="2">The sequence shown here is derived from an EMBL/GenBank/DDBJ whole genome shotgun (WGS) entry which is preliminary data.</text>
</comment>
<name>A0ABU7SC60_9ACTN</name>